<evidence type="ECO:0000313" key="2">
    <source>
        <dbReference type="EMBL" id="KAF2111815.1"/>
    </source>
</evidence>
<organism evidence="2 3">
    <name type="scientific">Lophiotrema nucula</name>
    <dbReference type="NCBI Taxonomy" id="690887"/>
    <lineage>
        <taxon>Eukaryota</taxon>
        <taxon>Fungi</taxon>
        <taxon>Dikarya</taxon>
        <taxon>Ascomycota</taxon>
        <taxon>Pezizomycotina</taxon>
        <taxon>Dothideomycetes</taxon>
        <taxon>Pleosporomycetidae</taxon>
        <taxon>Pleosporales</taxon>
        <taxon>Lophiotremataceae</taxon>
        <taxon>Lophiotrema</taxon>
    </lineage>
</organism>
<name>A0A6A5YXD6_9PLEO</name>
<feature type="transmembrane region" description="Helical" evidence="1">
    <location>
        <begin position="60"/>
        <end position="82"/>
    </location>
</feature>
<keyword evidence="3" id="KW-1185">Reference proteome</keyword>
<keyword evidence="1" id="KW-0812">Transmembrane</keyword>
<evidence type="ECO:0000313" key="3">
    <source>
        <dbReference type="Proteomes" id="UP000799770"/>
    </source>
</evidence>
<dbReference type="EMBL" id="ML977333">
    <property type="protein sequence ID" value="KAF2111815.1"/>
    <property type="molecule type" value="Genomic_DNA"/>
</dbReference>
<dbReference type="Proteomes" id="UP000799770">
    <property type="component" value="Unassembled WGS sequence"/>
</dbReference>
<reference evidence="2" key="1">
    <citation type="journal article" date="2020" name="Stud. Mycol.">
        <title>101 Dothideomycetes genomes: a test case for predicting lifestyles and emergence of pathogens.</title>
        <authorList>
            <person name="Haridas S."/>
            <person name="Albert R."/>
            <person name="Binder M."/>
            <person name="Bloem J."/>
            <person name="Labutti K."/>
            <person name="Salamov A."/>
            <person name="Andreopoulos B."/>
            <person name="Baker S."/>
            <person name="Barry K."/>
            <person name="Bills G."/>
            <person name="Bluhm B."/>
            <person name="Cannon C."/>
            <person name="Castanera R."/>
            <person name="Culley D."/>
            <person name="Daum C."/>
            <person name="Ezra D."/>
            <person name="Gonzalez J."/>
            <person name="Henrissat B."/>
            <person name="Kuo A."/>
            <person name="Liang C."/>
            <person name="Lipzen A."/>
            <person name="Lutzoni F."/>
            <person name="Magnuson J."/>
            <person name="Mondo S."/>
            <person name="Nolan M."/>
            <person name="Ohm R."/>
            <person name="Pangilinan J."/>
            <person name="Park H.-J."/>
            <person name="Ramirez L."/>
            <person name="Alfaro M."/>
            <person name="Sun H."/>
            <person name="Tritt A."/>
            <person name="Yoshinaga Y."/>
            <person name="Zwiers L.-H."/>
            <person name="Turgeon B."/>
            <person name="Goodwin S."/>
            <person name="Spatafora J."/>
            <person name="Crous P."/>
            <person name="Grigoriev I."/>
        </authorList>
    </citation>
    <scope>NUCLEOTIDE SEQUENCE</scope>
    <source>
        <strain evidence="2">CBS 627.86</strain>
    </source>
</reference>
<dbReference type="AlphaFoldDB" id="A0A6A5YXD6"/>
<feature type="transmembrane region" description="Helical" evidence="1">
    <location>
        <begin position="88"/>
        <end position="109"/>
    </location>
</feature>
<keyword evidence="1" id="KW-0472">Membrane</keyword>
<sequence>MVRSVTGFGCCSQQLDSLKLVLRSVALHFLRILPSHERSAASAIGRFLCTSGTIVLGHPLFFWMLGSFCGLHGYSAVVFTWIHGSGVWGLVFRYPIPLLVQLCIGFITATKKDPRLCV</sequence>
<protein>
    <submittedName>
        <fullName evidence="2">Uncharacterized protein</fullName>
    </submittedName>
</protein>
<accession>A0A6A5YXD6</accession>
<gene>
    <name evidence="2" type="ORF">BDV96DRAFT_179160</name>
</gene>
<keyword evidence="1" id="KW-1133">Transmembrane helix</keyword>
<proteinExistence type="predicted"/>
<evidence type="ECO:0000256" key="1">
    <source>
        <dbReference type="SAM" id="Phobius"/>
    </source>
</evidence>